<gene>
    <name evidence="12" type="ORF">ACFSE6_18230</name>
</gene>
<comment type="cofactor">
    <cofactor evidence="2">
        <name>[4Fe-4S] cluster</name>
        <dbReference type="ChEBI" id="CHEBI:49883"/>
    </cofactor>
</comment>
<keyword evidence="5" id="KW-0349">Heme</keyword>
<protein>
    <submittedName>
        <fullName evidence="12">FAD-dependent oxidoreductase</fullName>
    </submittedName>
</protein>
<comment type="caution">
    <text evidence="12">The sequence shown here is derived from an EMBL/GenBank/DDBJ whole genome shotgun (WGS) entry which is preliminary data.</text>
</comment>
<evidence type="ECO:0000256" key="3">
    <source>
        <dbReference type="ARBA" id="ARBA00005096"/>
    </source>
</evidence>
<dbReference type="InterPro" id="IPR023753">
    <property type="entry name" value="FAD/NAD-binding_dom"/>
</dbReference>
<dbReference type="Pfam" id="PF07992">
    <property type="entry name" value="Pyr_redox_2"/>
    <property type="match status" value="1"/>
</dbReference>
<evidence type="ECO:0000256" key="1">
    <source>
        <dbReference type="ARBA" id="ARBA00001929"/>
    </source>
</evidence>
<evidence type="ECO:0000259" key="10">
    <source>
        <dbReference type="Pfam" id="PF04324"/>
    </source>
</evidence>
<dbReference type="PANTHER" id="PTHR43809:SF1">
    <property type="entry name" value="NITRITE REDUCTASE (NADH) LARGE SUBUNIT"/>
    <property type="match status" value="1"/>
</dbReference>
<evidence type="ECO:0000313" key="13">
    <source>
        <dbReference type="Proteomes" id="UP001597277"/>
    </source>
</evidence>
<evidence type="ECO:0000256" key="4">
    <source>
        <dbReference type="ARBA" id="ARBA00010429"/>
    </source>
</evidence>
<sequence>MSASSSRAERVVVVGFGPVAARLVEELRPAVRAGDVELLVLGEEAVPAYNRVLVGDLAVGRTDEESLTMADLDDLAADGVQVLLETPAAAIDRRTRQVVLADGRTARYDRLVLATGAQAAIPPLAGFDPGKRLLPHGVTALRDLADAARVGAAVRARRRIVVLGAGALGLETALAAAEEGAQVSLAFTGDVPLERNIDLGGGRVLLRELRRLGIEVVRSATATGVDVDEDGAFRALVLDDGREIPGEMLLLSVGVRARTELARTCALGVGKGVLVDHELRADADGTIFAIGDCAEVWCSRPDCEHCAGREGRGPAGLVGPGWRQASWLARRLTGGAEAMAAEPPDLILLKARSIDLVAAGRVTPEPWDDDGPDSADVAVWADPQHGRYAKMVTRGGVLVGAVCVGMPRTAAELTLLFEQGGELPADRTTLFRLDGADASDSGTPPGPESTVCRCTGATLGAIEESIEAGCSTVTEVGRKTRAGTGCGSCHETIRERLAAWAASAGATTG</sequence>
<dbReference type="Proteomes" id="UP001597277">
    <property type="component" value="Unassembled WGS sequence"/>
</dbReference>
<evidence type="ECO:0000256" key="8">
    <source>
        <dbReference type="ARBA" id="ARBA00023004"/>
    </source>
</evidence>
<dbReference type="InterPro" id="IPR041854">
    <property type="entry name" value="BFD-like_2Fe2S-bd_dom_sf"/>
</dbReference>
<keyword evidence="6" id="KW-0479">Metal-binding</keyword>
<dbReference type="Gene3D" id="3.50.50.60">
    <property type="entry name" value="FAD/NAD(P)-binding domain"/>
    <property type="match status" value="2"/>
</dbReference>
<comment type="similarity">
    <text evidence="4">Belongs to the nitrite and sulfite reductase 4Fe-4S domain family.</text>
</comment>
<dbReference type="InterPro" id="IPR052034">
    <property type="entry name" value="NasD-like"/>
</dbReference>
<comment type="pathway">
    <text evidence="3">Nitrogen metabolism; nitrate reduction (assimilation).</text>
</comment>
<dbReference type="Gene3D" id="1.10.10.1100">
    <property type="entry name" value="BFD-like [2Fe-2S]-binding domain"/>
    <property type="match status" value="1"/>
</dbReference>
<evidence type="ECO:0000259" key="11">
    <source>
        <dbReference type="Pfam" id="PF07992"/>
    </source>
</evidence>
<proteinExistence type="inferred from homology"/>
<dbReference type="PANTHER" id="PTHR43809">
    <property type="entry name" value="NITRITE REDUCTASE (NADH) LARGE SUBUNIT"/>
    <property type="match status" value="1"/>
</dbReference>
<reference evidence="13" key="1">
    <citation type="journal article" date="2019" name="Int. J. Syst. Evol. Microbiol.">
        <title>The Global Catalogue of Microorganisms (GCM) 10K type strain sequencing project: providing services to taxonomists for standard genome sequencing and annotation.</title>
        <authorList>
            <consortium name="The Broad Institute Genomics Platform"/>
            <consortium name="The Broad Institute Genome Sequencing Center for Infectious Disease"/>
            <person name="Wu L."/>
            <person name="Ma J."/>
        </authorList>
    </citation>
    <scope>NUCLEOTIDE SEQUENCE [LARGE SCALE GENOMIC DNA]</scope>
    <source>
        <strain evidence="13">JCM 17130</strain>
    </source>
</reference>
<evidence type="ECO:0000313" key="12">
    <source>
        <dbReference type="EMBL" id="MFD1719787.1"/>
    </source>
</evidence>
<feature type="domain" description="BFD-like [2Fe-2S]-binding" evidence="10">
    <location>
        <begin position="451"/>
        <end position="498"/>
    </location>
</feature>
<evidence type="ECO:0000256" key="7">
    <source>
        <dbReference type="ARBA" id="ARBA00023002"/>
    </source>
</evidence>
<keyword evidence="9" id="KW-0411">Iron-sulfur</keyword>
<keyword evidence="8" id="KW-0408">Iron</keyword>
<dbReference type="SUPFAM" id="SSF51905">
    <property type="entry name" value="FAD/NAD(P)-binding domain"/>
    <property type="match status" value="2"/>
</dbReference>
<evidence type="ECO:0000256" key="2">
    <source>
        <dbReference type="ARBA" id="ARBA00001966"/>
    </source>
</evidence>
<evidence type="ECO:0000256" key="6">
    <source>
        <dbReference type="ARBA" id="ARBA00022723"/>
    </source>
</evidence>
<dbReference type="PRINTS" id="PR00368">
    <property type="entry name" value="FADPNR"/>
</dbReference>
<feature type="domain" description="FAD/NAD(P)-binding" evidence="11">
    <location>
        <begin position="10"/>
        <end position="309"/>
    </location>
</feature>
<organism evidence="12 13">
    <name type="scientific">Georgenia deserti</name>
    <dbReference type="NCBI Taxonomy" id="2093781"/>
    <lineage>
        <taxon>Bacteria</taxon>
        <taxon>Bacillati</taxon>
        <taxon>Actinomycetota</taxon>
        <taxon>Actinomycetes</taxon>
        <taxon>Micrococcales</taxon>
        <taxon>Bogoriellaceae</taxon>
        <taxon>Georgenia</taxon>
    </lineage>
</organism>
<dbReference type="Pfam" id="PF04324">
    <property type="entry name" value="Fer2_BFD"/>
    <property type="match status" value="1"/>
</dbReference>
<dbReference type="RefSeq" id="WP_388010775.1">
    <property type="nucleotide sequence ID" value="NZ_JBHUEE010000013.1"/>
</dbReference>
<evidence type="ECO:0000256" key="9">
    <source>
        <dbReference type="ARBA" id="ARBA00023014"/>
    </source>
</evidence>
<keyword evidence="7" id="KW-0560">Oxidoreductase</keyword>
<comment type="cofactor">
    <cofactor evidence="1">
        <name>siroheme</name>
        <dbReference type="ChEBI" id="CHEBI:60052"/>
    </cofactor>
</comment>
<dbReference type="InterPro" id="IPR007419">
    <property type="entry name" value="BFD-like_2Fe2S-bd_dom"/>
</dbReference>
<evidence type="ECO:0000256" key="5">
    <source>
        <dbReference type="ARBA" id="ARBA00022617"/>
    </source>
</evidence>
<dbReference type="InterPro" id="IPR036188">
    <property type="entry name" value="FAD/NAD-bd_sf"/>
</dbReference>
<keyword evidence="13" id="KW-1185">Reference proteome</keyword>
<name>A0ABW4LBV3_9MICO</name>
<dbReference type="EMBL" id="JBHUEE010000013">
    <property type="protein sequence ID" value="MFD1719787.1"/>
    <property type="molecule type" value="Genomic_DNA"/>
</dbReference>
<accession>A0ABW4LBV3</accession>